<dbReference type="InterPro" id="IPR036217">
    <property type="entry name" value="MethylDNA_cys_MeTrfase_DNAb"/>
</dbReference>
<keyword evidence="4 9" id="KW-0489">Methyltransferase</keyword>
<evidence type="ECO:0000256" key="8">
    <source>
        <dbReference type="ARBA" id="ARBA00049348"/>
    </source>
</evidence>
<dbReference type="GO" id="GO:0032259">
    <property type="term" value="P:methylation"/>
    <property type="evidence" value="ECO:0007669"/>
    <property type="project" value="UniProtKB-KW"/>
</dbReference>
<dbReference type="InterPro" id="IPR008332">
    <property type="entry name" value="MethylG_MeTrfase_N"/>
</dbReference>
<dbReference type="FunFam" id="1.10.10.10:FF:000214">
    <property type="entry name" value="Methylated-DNA--protein-cysteine methyltransferase"/>
    <property type="match status" value="1"/>
</dbReference>
<protein>
    <recommendedName>
        <fullName evidence="9">Methylated-DNA--protein-cysteine methyltransferase</fullName>
        <ecNumber evidence="9">2.1.1.63</ecNumber>
    </recommendedName>
    <alternativeName>
        <fullName evidence="9">6-O-methylguanine-DNA methyltransferase</fullName>
        <shortName evidence="9">MGMT</shortName>
    </alternativeName>
    <alternativeName>
        <fullName evidence="9">O-6-methylguanine-DNA-alkyltransferase</fullName>
    </alternativeName>
</protein>
<feature type="active site" description="Nucleophile; methyl group acceptor" evidence="9">
    <location>
        <position position="130"/>
    </location>
</feature>
<dbReference type="HAMAP" id="MF_00772">
    <property type="entry name" value="OGT"/>
    <property type="match status" value="1"/>
</dbReference>
<dbReference type="CDD" id="cd06445">
    <property type="entry name" value="ATase"/>
    <property type="match status" value="1"/>
</dbReference>
<reference evidence="12 13" key="1">
    <citation type="submission" date="2018-08" db="EMBL/GenBank/DDBJ databases">
        <title>A genome reference for cultivated species of the human gut microbiota.</title>
        <authorList>
            <person name="Zou Y."/>
            <person name="Xue W."/>
            <person name="Luo G."/>
        </authorList>
    </citation>
    <scope>NUCLEOTIDE SEQUENCE [LARGE SCALE GENOMIC DNA]</scope>
    <source>
        <strain evidence="12 13">AF28-26</strain>
    </source>
</reference>
<dbReference type="Proteomes" id="UP000284751">
    <property type="component" value="Unassembled WGS sequence"/>
</dbReference>
<dbReference type="Pfam" id="PF02870">
    <property type="entry name" value="Methyltransf_1N"/>
    <property type="match status" value="1"/>
</dbReference>
<organism evidence="12 13">
    <name type="scientific">[Clostridium] leptum</name>
    <dbReference type="NCBI Taxonomy" id="1535"/>
    <lineage>
        <taxon>Bacteria</taxon>
        <taxon>Bacillati</taxon>
        <taxon>Bacillota</taxon>
        <taxon>Clostridia</taxon>
        <taxon>Eubacteriales</taxon>
        <taxon>Oscillospiraceae</taxon>
        <taxon>Oscillospiraceae incertae sedis</taxon>
    </lineage>
</organism>
<evidence type="ECO:0000256" key="7">
    <source>
        <dbReference type="ARBA" id="ARBA00023204"/>
    </source>
</evidence>
<dbReference type="InterPro" id="IPR001497">
    <property type="entry name" value="MethylDNA_cys_MeTrfase_AS"/>
</dbReference>
<dbReference type="SUPFAM" id="SSF46767">
    <property type="entry name" value="Methylated DNA-protein cysteine methyltransferase, C-terminal domain"/>
    <property type="match status" value="1"/>
</dbReference>
<dbReference type="Gene3D" id="3.30.160.70">
    <property type="entry name" value="Methylated DNA-protein cysteine methyltransferase domain"/>
    <property type="match status" value="1"/>
</dbReference>
<dbReference type="EMBL" id="QRTC01000005">
    <property type="protein sequence ID" value="RGQ43680.1"/>
    <property type="molecule type" value="Genomic_DNA"/>
</dbReference>
<keyword evidence="6 9" id="KW-0227">DNA damage</keyword>
<evidence type="ECO:0000259" key="10">
    <source>
        <dbReference type="Pfam" id="PF01035"/>
    </source>
</evidence>
<comment type="catalytic activity">
    <reaction evidence="8 9">
        <text>a 6-O-methyl-2'-deoxyguanosine in DNA + L-cysteinyl-[protein] = S-methyl-L-cysteinyl-[protein] + a 2'-deoxyguanosine in DNA</text>
        <dbReference type="Rhea" id="RHEA:24000"/>
        <dbReference type="Rhea" id="RHEA-COMP:10131"/>
        <dbReference type="Rhea" id="RHEA-COMP:10132"/>
        <dbReference type="Rhea" id="RHEA-COMP:11367"/>
        <dbReference type="Rhea" id="RHEA-COMP:11368"/>
        <dbReference type="ChEBI" id="CHEBI:29950"/>
        <dbReference type="ChEBI" id="CHEBI:82612"/>
        <dbReference type="ChEBI" id="CHEBI:85445"/>
        <dbReference type="ChEBI" id="CHEBI:85448"/>
        <dbReference type="EC" id="2.1.1.63"/>
    </reaction>
</comment>
<dbReference type="PANTHER" id="PTHR10815:SF5">
    <property type="entry name" value="METHYLATED-DNA--PROTEIN-CYSTEINE METHYLTRANSFERASE"/>
    <property type="match status" value="1"/>
</dbReference>
<evidence type="ECO:0000313" key="12">
    <source>
        <dbReference type="EMBL" id="RGQ43680.1"/>
    </source>
</evidence>
<proteinExistence type="inferred from homology"/>
<evidence type="ECO:0000256" key="3">
    <source>
        <dbReference type="ARBA" id="ARBA00022490"/>
    </source>
</evidence>
<comment type="function">
    <text evidence="9">Involved in the cellular defense against the biological effects of O6-methylguanine (O6-MeG) and O4-methylthymine (O4-MeT) in DNA. Repairs the methylated nucleobase in DNA by stoichiometrically transferring the methyl group to a cysteine residue in the enzyme. This is a suicide reaction: the enzyme is irreversibly inactivated.</text>
</comment>
<dbReference type="EC" id="2.1.1.63" evidence="9"/>
<name>A0A412AZQ9_9FIRM</name>
<dbReference type="InterPro" id="IPR023546">
    <property type="entry name" value="MGMT"/>
</dbReference>
<dbReference type="Pfam" id="PF01035">
    <property type="entry name" value="DNA_binding_1"/>
    <property type="match status" value="1"/>
</dbReference>
<gene>
    <name evidence="12" type="ORF">DWY99_02490</name>
</gene>
<evidence type="ECO:0000256" key="5">
    <source>
        <dbReference type="ARBA" id="ARBA00022679"/>
    </source>
</evidence>
<comment type="similarity">
    <text evidence="2 9">Belongs to the MGMT family.</text>
</comment>
<evidence type="ECO:0000256" key="1">
    <source>
        <dbReference type="ARBA" id="ARBA00001286"/>
    </source>
</evidence>
<dbReference type="GO" id="GO:0005737">
    <property type="term" value="C:cytoplasm"/>
    <property type="evidence" value="ECO:0007669"/>
    <property type="project" value="UniProtKB-SubCell"/>
</dbReference>
<feature type="domain" description="Methylated-DNA-[protein]-cysteine S-methyltransferase DNA binding" evidence="10">
    <location>
        <begin position="79"/>
        <end position="158"/>
    </location>
</feature>
<evidence type="ECO:0000256" key="2">
    <source>
        <dbReference type="ARBA" id="ARBA00008711"/>
    </source>
</evidence>
<feature type="domain" description="Methylguanine DNA methyltransferase ribonuclease-like" evidence="11">
    <location>
        <begin position="4"/>
        <end position="75"/>
    </location>
</feature>
<comment type="caution">
    <text evidence="12">The sequence shown here is derived from an EMBL/GenBank/DDBJ whole genome shotgun (WGS) entry which is preliminary data.</text>
</comment>
<comment type="subcellular location">
    <subcellularLocation>
        <location evidence="9">Cytoplasm</location>
    </subcellularLocation>
</comment>
<dbReference type="GO" id="GO:0003908">
    <property type="term" value="F:methylated-DNA-[protein]-cysteine S-methyltransferase activity"/>
    <property type="evidence" value="ECO:0007669"/>
    <property type="project" value="UniProtKB-UniRule"/>
</dbReference>
<evidence type="ECO:0000256" key="6">
    <source>
        <dbReference type="ARBA" id="ARBA00022763"/>
    </source>
</evidence>
<dbReference type="NCBIfam" id="TIGR00589">
    <property type="entry name" value="ogt"/>
    <property type="match status" value="1"/>
</dbReference>
<comment type="miscellaneous">
    <text evidence="9">This enzyme catalyzes only one turnover and therefore is not strictly catalytic. According to one definition, an enzyme is a biocatalyst that acts repeatedly and over many reaction cycles.</text>
</comment>
<dbReference type="InterPro" id="IPR036388">
    <property type="entry name" value="WH-like_DNA-bd_sf"/>
</dbReference>
<evidence type="ECO:0000313" key="13">
    <source>
        <dbReference type="Proteomes" id="UP000284751"/>
    </source>
</evidence>
<keyword evidence="5 9" id="KW-0808">Transferase</keyword>
<dbReference type="GO" id="GO:0006307">
    <property type="term" value="P:DNA alkylation repair"/>
    <property type="evidence" value="ECO:0007669"/>
    <property type="project" value="UniProtKB-UniRule"/>
</dbReference>
<dbReference type="PANTHER" id="PTHR10815">
    <property type="entry name" value="METHYLATED-DNA--PROTEIN-CYSTEINE METHYLTRANSFERASE"/>
    <property type="match status" value="1"/>
</dbReference>
<keyword evidence="3 9" id="KW-0963">Cytoplasm</keyword>
<dbReference type="AlphaFoldDB" id="A0A412AZQ9"/>
<sequence length="164" mass="18359">MKKYISSAFEIGQIVMIEEEGSLTNLFIPGENRTLAKRQKENAVEEETPVLRKAKKELREYFSGKRTSFTVPLAPKGTPFQQLVWNTLLEIPYGETRTYRQIAEKTGNPKACRAVGAANSRNPIWIMIPCHRVIGKDGGLTGYAGGLAKKSFLLDLERKNSGEK</sequence>
<evidence type="ECO:0000256" key="4">
    <source>
        <dbReference type="ARBA" id="ARBA00022603"/>
    </source>
</evidence>
<evidence type="ECO:0000259" key="11">
    <source>
        <dbReference type="Pfam" id="PF02870"/>
    </source>
</evidence>
<keyword evidence="7 9" id="KW-0234">DNA repair</keyword>
<dbReference type="PROSITE" id="PS00374">
    <property type="entry name" value="MGMT"/>
    <property type="match status" value="1"/>
</dbReference>
<evidence type="ECO:0000256" key="9">
    <source>
        <dbReference type="HAMAP-Rule" id="MF_00772"/>
    </source>
</evidence>
<dbReference type="SUPFAM" id="SSF53155">
    <property type="entry name" value="Methylated DNA-protein cysteine methyltransferase domain"/>
    <property type="match status" value="1"/>
</dbReference>
<dbReference type="InterPro" id="IPR014048">
    <property type="entry name" value="MethylDNA_cys_MeTrfase_DNA-bd"/>
</dbReference>
<comment type="catalytic activity">
    <reaction evidence="1 9">
        <text>a 4-O-methyl-thymidine in DNA + L-cysteinyl-[protein] = a thymidine in DNA + S-methyl-L-cysteinyl-[protein]</text>
        <dbReference type="Rhea" id="RHEA:53428"/>
        <dbReference type="Rhea" id="RHEA-COMP:10131"/>
        <dbReference type="Rhea" id="RHEA-COMP:10132"/>
        <dbReference type="Rhea" id="RHEA-COMP:13555"/>
        <dbReference type="Rhea" id="RHEA-COMP:13556"/>
        <dbReference type="ChEBI" id="CHEBI:29950"/>
        <dbReference type="ChEBI" id="CHEBI:82612"/>
        <dbReference type="ChEBI" id="CHEBI:137386"/>
        <dbReference type="ChEBI" id="CHEBI:137387"/>
        <dbReference type="EC" id="2.1.1.63"/>
    </reaction>
</comment>
<dbReference type="Gene3D" id="1.10.10.10">
    <property type="entry name" value="Winged helix-like DNA-binding domain superfamily/Winged helix DNA-binding domain"/>
    <property type="match status" value="1"/>
</dbReference>
<accession>A0A412AZQ9</accession>
<dbReference type="InterPro" id="IPR036631">
    <property type="entry name" value="MGMT_N_sf"/>
</dbReference>